<name>A0A382KDH9_9ZZZZ</name>
<feature type="non-terminal residue" evidence="1">
    <location>
        <position position="25"/>
    </location>
</feature>
<dbReference type="EMBL" id="UINC01079540">
    <property type="protein sequence ID" value="SVC21635.1"/>
    <property type="molecule type" value="Genomic_DNA"/>
</dbReference>
<sequence>MQDWVRFYFKFSLSISAWNMSPSLS</sequence>
<evidence type="ECO:0000313" key="1">
    <source>
        <dbReference type="EMBL" id="SVC21635.1"/>
    </source>
</evidence>
<protein>
    <submittedName>
        <fullName evidence="1">Uncharacterized protein</fullName>
    </submittedName>
</protein>
<accession>A0A382KDH9</accession>
<reference evidence="1" key="1">
    <citation type="submission" date="2018-05" db="EMBL/GenBank/DDBJ databases">
        <authorList>
            <person name="Lanie J.A."/>
            <person name="Ng W.-L."/>
            <person name="Kazmierczak K.M."/>
            <person name="Andrzejewski T.M."/>
            <person name="Davidsen T.M."/>
            <person name="Wayne K.J."/>
            <person name="Tettelin H."/>
            <person name="Glass J.I."/>
            <person name="Rusch D."/>
            <person name="Podicherti R."/>
            <person name="Tsui H.-C.T."/>
            <person name="Winkler M.E."/>
        </authorList>
    </citation>
    <scope>NUCLEOTIDE SEQUENCE</scope>
</reference>
<gene>
    <name evidence="1" type="ORF">METZ01_LOCUS274489</name>
</gene>
<organism evidence="1">
    <name type="scientific">marine metagenome</name>
    <dbReference type="NCBI Taxonomy" id="408172"/>
    <lineage>
        <taxon>unclassified sequences</taxon>
        <taxon>metagenomes</taxon>
        <taxon>ecological metagenomes</taxon>
    </lineage>
</organism>
<proteinExistence type="predicted"/>
<dbReference type="AlphaFoldDB" id="A0A382KDH9"/>